<proteinExistence type="predicted"/>
<evidence type="ECO:0000256" key="3">
    <source>
        <dbReference type="ARBA" id="ARBA00022741"/>
    </source>
</evidence>
<protein>
    <submittedName>
        <fullName evidence="10">ATP-binding cassette, subfamily C, CydD</fullName>
    </submittedName>
</protein>
<dbReference type="PROSITE" id="PS50893">
    <property type="entry name" value="ABC_TRANSPORTER_2"/>
    <property type="match status" value="1"/>
</dbReference>
<reference evidence="10 11" key="1">
    <citation type="submission" date="2016-10" db="EMBL/GenBank/DDBJ databases">
        <authorList>
            <person name="de Groot N.N."/>
        </authorList>
    </citation>
    <scope>NUCLEOTIDE SEQUENCE [LARGE SCALE GENOMIC DNA]</scope>
    <source>
        <strain evidence="10 11">ASO4-2</strain>
    </source>
</reference>
<keyword evidence="5 7" id="KW-1133">Transmembrane helix</keyword>
<evidence type="ECO:0000256" key="6">
    <source>
        <dbReference type="ARBA" id="ARBA00023136"/>
    </source>
</evidence>
<dbReference type="RefSeq" id="WP_092116648.1">
    <property type="nucleotide sequence ID" value="NZ_FMXO01000002.1"/>
</dbReference>
<feature type="transmembrane region" description="Helical" evidence="7">
    <location>
        <begin position="248"/>
        <end position="273"/>
    </location>
</feature>
<dbReference type="GO" id="GO:0042883">
    <property type="term" value="P:cysteine transport"/>
    <property type="evidence" value="ECO:0007669"/>
    <property type="project" value="InterPro"/>
</dbReference>
<dbReference type="GO" id="GO:0016887">
    <property type="term" value="F:ATP hydrolysis activity"/>
    <property type="evidence" value="ECO:0007669"/>
    <property type="project" value="InterPro"/>
</dbReference>
<dbReference type="CDD" id="cd03228">
    <property type="entry name" value="ABCC_MRP_Like"/>
    <property type="match status" value="1"/>
</dbReference>
<dbReference type="GO" id="GO:0005524">
    <property type="term" value="F:ATP binding"/>
    <property type="evidence" value="ECO:0007669"/>
    <property type="project" value="UniProtKB-KW"/>
</dbReference>
<keyword evidence="11" id="KW-1185">Reference proteome</keyword>
<dbReference type="Pfam" id="PF00664">
    <property type="entry name" value="ABC_membrane"/>
    <property type="match status" value="1"/>
</dbReference>
<dbReference type="InterPro" id="IPR027417">
    <property type="entry name" value="P-loop_NTPase"/>
</dbReference>
<organism evidence="10 11">
    <name type="scientific">Desulfonatronum thiosulfatophilum</name>
    <dbReference type="NCBI Taxonomy" id="617002"/>
    <lineage>
        <taxon>Bacteria</taxon>
        <taxon>Pseudomonadati</taxon>
        <taxon>Thermodesulfobacteriota</taxon>
        <taxon>Desulfovibrionia</taxon>
        <taxon>Desulfovibrionales</taxon>
        <taxon>Desulfonatronaceae</taxon>
        <taxon>Desulfonatronum</taxon>
    </lineage>
</organism>
<evidence type="ECO:0000259" key="9">
    <source>
        <dbReference type="PROSITE" id="PS50929"/>
    </source>
</evidence>
<dbReference type="InterPro" id="IPR014216">
    <property type="entry name" value="ABC_transptr_CydD"/>
</dbReference>
<dbReference type="Proteomes" id="UP000198771">
    <property type="component" value="Unassembled WGS sequence"/>
</dbReference>
<dbReference type="GO" id="GO:0140359">
    <property type="term" value="F:ABC-type transporter activity"/>
    <property type="evidence" value="ECO:0007669"/>
    <property type="project" value="InterPro"/>
</dbReference>
<feature type="transmembrane region" description="Helical" evidence="7">
    <location>
        <begin position="143"/>
        <end position="162"/>
    </location>
</feature>
<dbReference type="InterPro" id="IPR003439">
    <property type="entry name" value="ABC_transporter-like_ATP-bd"/>
</dbReference>
<dbReference type="PANTHER" id="PTHR24221">
    <property type="entry name" value="ATP-BINDING CASSETTE SUB-FAMILY B"/>
    <property type="match status" value="1"/>
</dbReference>
<dbReference type="Gene3D" id="1.20.1560.10">
    <property type="entry name" value="ABC transporter type 1, transmembrane domain"/>
    <property type="match status" value="1"/>
</dbReference>
<dbReference type="InterPro" id="IPR011527">
    <property type="entry name" value="ABC1_TM_dom"/>
</dbReference>
<dbReference type="SUPFAM" id="SSF90123">
    <property type="entry name" value="ABC transporter transmembrane region"/>
    <property type="match status" value="1"/>
</dbReference>
<dbReference type="PANTHER" id="PTHR24221:SF590">
    <property type="entry name" value="COMPONENT LINKED WITH THE ASSEMBLY OF CYTOCHROME' TRANSPORT TRANSMEMBRANE ATP-BINDING PROTEIN ABC TRANSPORTER CYDD-RELATED"/>
    <property type="match status" value="1"/>
</dbReference>
<name>A0A1G6AI67_9BACT</name>
<keyword evidence="6 7" id="KW-0472">Membrane</keyword>
<dbReference type="SUPFAM" id="SSF52540">
    <property type="entry name" value="P-loop containing nucleoside triphosphate hydrolases"/>
    <property type="match status" value="1"/>
</dbReference>
<keyword evidence="3" id="KW-0547">Nucleotide-binding</keyword>
<feature type="transmembrane region" description="Helical" evidence="7">
    <location>
        <begin position="279"/>
        <end position="299"/>
    </location>
</feature>
<evidence type="ECO:0000256" key="4">
    <source>
        <dbReference type="ARBA" id="ARBA00022840"/>
    </source>
</evidence>
<evidence type="ECO:0000256" key="2">
    <source>
        <dbReference type="ARBA" id="ARBA00022692"/>
    </source>
</evidence>
<dbReference type="NCBIfam" id="TIGR02857">
    <property type="entry name" value="CydD"/>
    <property type="match status" value="1"/>
</dbReference>
<feature type="transmembrane region" description="Helical" evidence="7">
    <location>
        <begin position="26"/>
        <end position="53"/>
    </location>
</feature>
<feature type="transmembrane region" description="Helical" evidence="7">
    <location>
        <begin position="65"/>
        <end position="84"/>
    </location>
</feature>
<evidence type="ECO:0000259" key="8">
    <source>
        <dbReference type="PROSITE" id="PS50893"/>
    </source>
</evidence>
<feature type="transmembrane region" description="Helical" evidence="7">
    <location>
        <begin position="168"/>
        <end position="187"/>
    </location>
</feature>
<evidence type="ECO:0000313" key="10">
    <source>
        <dbReference type="EMBL" id="SDB08087.1"/>
    </source>
</evidence>
<sequence>MTKLLQQLPSAPEKWLRAAARQVQGLLLVAVSLGFVAGIVLIVQAGILAWVVHEVLFEGRRLADLLVPIIALPGLMLLRAGLVWGGEQLGFQAAAQVKSRIRMQLYDHLQALGPDRLRARSSGDLAHYVADGAEGLEAYYSRYLPQAAAAALIPLAVLAFVFPLDLVSGLILLFTAPFIPLFMILIGKRAERINQRQWRRLASLSARFLDSLQGLTTLKLFNATRREAEIIARITDNYRETTVSVLRVAFLSALVLEFLSTVSVAVVAVIIGFKLLSGTMLFQTGFFILLLAPEFYLPLRSLGTHYHSRLSAMAAAEGLLALLAEQPGPEKQGGRLRPEWSSVRLELEAVSFRHGDGPMVLHQVSRSIPAGSFAVLAGPSGAGKTTLLRILLGTVAPSGGRVLVNNADLAEVDQDAWLRHVSWMPQNPFILPGTIWENILLNLSGEPSADDWKKLDAMATLTGLDEDLAALPDGWWSLVEEGGGGLSGGQRQRLTLNRALCKPAPVLLLDEPTAHLDEGGKATVLAALRTMAGERTLVVASHDEQVRNLADVVLELGTLEGSS</sequence>
<evidence type="ECO:0000313" key="11">
    <source>
        <dbReference type="Proteomes" id="UP000198771"/>
    </source>
</evidence>
<dbReference type="PROSITE" id="PS50929">
    <property type="entry name" value="ABC_TM1F"/>
    <property type="match status" value="1"/>
</dbReference>
<dbReference type="InterPro" id="IPR036640">
    <property type="entry name" value="ABC1_TM_sf"/>
</dbReference>
<comment type="subcellular location">
    <subcellularLocation>
        <location evidence="1">Cell membrane</location>
        <topology evidence="1">Multi-pass membrane protein</topology>
    </subcellularLocation>
</comment>
<dbReference type="InterPro" id="IPR039421">
    <property type="entry name" value="Type_1_exporter"/>
</dbReference>
<keyword evidence="2 7" id="KW-0812">Transmembrane</keyword>
<dbReference type="OrthoDB" id="9772049at2"/>
<evidence type="ECO:0000256" key="5">
    <source>
        <dbReference type="ARBA" id="ARBA00022989"/>
    </source>
</evidence>
<gene>
    <name evidence="10" type="ORF">SAMN05660653_00366</name>
</gene>
<evidence type="ECO:0000256" key="1">
    <source>
        <dbReference type="ARBA" id="ARBA00004651"/>
    </source>
</evidence>
<dbReference type="EMBL" id="FMXO01000002">
    <property type="protein sequence ID" value="SDB08087.1"/>
    <property type="molecule type" value="Genomic_DNA"/>
</dbReference>
<dbReference type="STRING" id="617002.SAMN05660653_00366"/>
<dbReference type="InterPro" id="IPR003593">
    <property type="entry name" value="AAA+_ATPase"/>
</dbReference>
<dbReference type="AlphaFoldDB" id="A0A1G6AI67"/>
<dbReference type="CDD" id="cd18584">
    <property type="entry name" value="ABC_6TM_AarD_CydD"/>
    <property type="match status" value="1"/>
</dbReference>
<keyword evidence="4 10" id="KW-0067">ATP-binding</keyword>
<feature type="domain" description="ABC transporter" evidence="8">
    <location>
        <begin position="345"/>
        <end position="563"/>
    </location>
</feature>
<dbReference type="GO" id="GO:0005886">
    <property type="term" value="C:plasma membrane"/>
    <property type="evidence" value="ECO:0007669"/>
    <property type="project" value="UniProtKB-SubCell"/>
</dbReference>
<dbReference type="Gene3D" id="3.40.50.300">
    <property type="entry name" value="P-loop containing nucleotide triphosphate hydrolases"/>
    <property type="match status" value="1"/>
</dbReference>
<accession>A0A1G6AI67</accession>
<feature type="domain" description="ABC transmembrane type-1" evidence="9">
    <location>
        <begin position="28"/>
        <end position="311"/>
    </location>
</feature>
<dbReference type="SMART" id="SM00382">
    <property type="entry name" value="AAA"/>
    <property type="match status" value="1"/>
</dbReference>
<evidence type="ECO:0000256" key="7">
    <source>
        <dbReference type="SAM" id="Phobius"/>
    </source>
</evidence>
<dbReference type="Pfam" id="PF00005">
    <property type="entry name" value="ABC_tran"/>
    <property type="match status" value="1"/>
</dbReference>